<feature type="domain" description="Tc1-like transposase DDE" evidence="2">
    <location>
        <begin position="182"/>
        <end position="326"/>
    </location>
</feature>
<organism evidence="3 4">
    <name type="scientific">Dissostichus eleginoides</name>
    <name type="common">Patagonian toothfish</name>
    <name type="synonym">Dissostichus amissus</name>
    <dbReference type="NCBI Taxonomy" id="100907"/>
    <lineage>
        <taxon>Eukaryota</taxon>
        <taxon>Metazoa</taxon>
        <taxon>Chordata</taxon>
        <taxon>Craniata</taxon>
        <taxon>Vertebrata</taxon>
        <taxon>Euteleostomi</taxon>
        <taxon>Actinopterygii</taxon>
        <taxon>Neopterygii</taxon>
        <taxon>Teleostei</taxon>
        <taxon>Neoteleostei</taxon>
        <taxon>Acanthomorphata</taxon>
        <taxon>Eupercaria</taxon>
        <taxon>Perciformes</taxon>
        <taxon>Notothenioidei</taxon>
        <taxon>Nototheniidae</taxon>
        <taxon>Dissostichus</taxon>
    </lineage>
</organism>
<dbReference type="PANTHER" id="PTHR37162">
    <property type="entry name" value="HAT FAMILY DIMERISATION DOMAINCONTAINING PROTEIN-RELATED"/>
    <property type="match status" value="1"/>
</dbReference>
<dbReference type="Gene3D" id="3.30.420.10">
    <property type="entry name" value="Ribonuclease H-like superfamily/Ribonuclease H"/>
    <property type="match status" value="1"/>
</dbReference>
<proteinExistence type="predicted"/>
<keyword evidence="4" id="KW-1185">Reference proteome</keyword>
<reference evidence="3" key="1">
    <citation type="submission" date="2023-04" db="EMBL/GenBank/DDBJ databases">
        <title>Chromosome-level genome of Chaenocephalus aceratus.</title>
        <authorList>
            <person name="Park H."/>
        </authorList>
    </citation>
    <scope>NUCLEOTIDE SEQUENCE</scope>
    <source>
        <strain evidence="3">DE</strain>
        <tissue evidence="3">Muscle</tissue>
    </source>
</reference>
<dbReference type="GO" id="GO:0003676">
    <property type="term" value="F:nucleic acid binding"/>
    <property type="evidence" value="ECO:0007669"/>
    <property type="project" value="InterPro"/>
</dbReference>
<gene>
    <name evidence="3" type="ORF">KUDE01_011029</name>
</gene>
<dbReference type="EMBL" id="JASDAP010000004">
    <property type="protein sequence ID" value="KAK1903843.1"/>
    <property type="molecule type" value="Genomic_DNA"/>
</dbReference>
<protein>
    <submittedName>
        <fullName evidence="3">Transposable element Tcb1 transposase</fullName>
    </submittedName>
</protein>
<evidence type="ECO:0000313" key="4">
    <source>
        <dbReference type="Proteomes" id="UP001228049"/>
    </source>
</evidence>
<dbReference type="Proteomes" id="UP001228049">
    <property type="component" value="Unassembled WGS sequence"/>
</dbReference>
<keyword evidence="1" id="KW-0175">Coiled coil</keyword>
<accession>A0AAD9FFA6</accession>
<dbReference type="InterPro" id="IPR038717">
    <property type="entry name" value="Tc1-like_DDE_dom"/>
</dbReference>
<dbReference type="Pfam" id="PF13358">
    <property type="entry name" value="DDE_3"/>
    <property type="match status" value="1"/>
</dbReference>
<name>A0AAD9FFA6_DISEL</name>
<sequence length="857" mass="97827">MVNIVTAIENATKADDELTAHGLKVKIQADFGVSLGLSSIRKARRKLGWKYGRTRFTPMIRDHNKEARLRQALQWIESGETWHDVLFTDESTEALEHFASNIVAAIENATQADDELTAHGVKGKIQADFGVSLGLTTIRRARRKLGWKYGRTRFTPMIRDHNKEARLRQALQWIESGETWHDVLFTDESTIALEHFARLSFNRKDHSVAKPQPKHPIKLHVWGLISRHGPGPLVIFEGIMDRIYFENSIIKASAGPYIREHFGSDHRFFQDNDPKHSAAAAAIAAEGINWIKTPAESPDLNPIELVWHLMKDYIRKEAKPGSKQELVHADIKSELPQRASVKQSKEDPDAPKLINLGSCGLHVVHGSFQTGERETGWKIGDALRALWQVFHDSPARREDFSELTKTARFPLKFCATRWVEDLQVAERAIEVWPAVMAYIHSHKKLPKSKVPTSASYLTVKKATEDPLFLAKLEFFAFVARQLKPFLEVFQTDAPMVPFLAKELQSTLTGLLSCFIKREELAKIKTPLQLTKLDPQEKQIHVPLKHLDIGFSTKQALQKASEKLQENPVKIVEFKKECVSLLAMTCKKIMERSPLMYPAVRHMRSLDPVMIVTETESTTAMFEKLLQVLLNAGWCPATECDKVLSQYKAFSLDVNTNHKAEFQEFVYSCRLDEFFGRYLSGKEEYAELWNIMQCLFTLSHGQAAVERGYSVNKDMLVENLQEKTLIAMRLVHDAMAGHTDGALPKDLKQHCRGARTRYEMYLEDQKKLREQTTKEKKRKELSQEIQKVKTKRQKVMTSAETMEKEAHEMAVMAEKKHDFTLLSKSNAYRKGVADKKEEVAALDKALKELQESVNKLKQ</sequence>
<evidence type="ECO:0000259" key="2">
    <source>
        <dbReference type="Pfam" id="PF13358"/>
    </source>
</evidence>
<comment type="caution">
    <text evidence="3">The sequence shown here is derived from an EMBL/GenBank/DDBJ whole genome shotgun (WGS) entry which is preliminary data.</text>
</comment>
<evidence type="ECO:0000256" key="1">
    <source>
        <dbReference type="SAM" id="Coils"/>
    </source>
</evidence>
<dbReference type="AlphaFoldDB" id="A0AAD9FFA6"/>
<evidence type="ECO:0000313" key="3">
    <source>
        <dbReference type="EMBL" id="KAK1903843.1"/>
    </source>
</evidence>
<dbReference type="InterPro" id="IPR036397">
    <property type="entry name" value="RNaseH_sf"/>
</dbReference>
<feature type="coiled-coil region" evidence="1">
    <location>
        <begin position="761"/>
        <end position="797"/>
    </location>
</feature>
<dbReference type="PANTHER" id="PTHR37162:SF11">
    <property type="match status" value="1"/>
</dbReference>